<accession>A0ABP0H8B1</accession>
<evidence type="ECO:0000313" key="6">
    <source>
        <dbReference type="Proteomes" id="UP001642484"/>
    </source>
</evidence>
<proteinExistence type="predicted"/>
<name>A0ABP0H8B1_9DINO</name>
<protein>
    <submittedName>
        <fullName evidence="4">Uncharacterized protein</fullName>
    </submittedName>
</protein>
<feature type="coiled-coil region" evidence="1">
    <location>
        <begin position="329"/>
        <end position="400"/>
    </location>
</feature>
<dbReference type="EMBL" id="CAXAMN010000003">
    <property type="protein sequence ID" value="CAK8985746.1"/>
    <property type="molecule type" value="Genomic_DNA"/>
</dbReference>
<evidence type="ECO:0000313" key="5">
    <source>
        <dbReference type="EMBL" id="CAK9118469.1"/>
    </source>
</evidence>
<feature type="region of interest" description="Disordered" evidence="2">
    <location>
        <begin position="175"/>
        <end position="235"/>
    </location>
</feature>
<keyword evidence="3" id="KW-0732">Signal</keyword>
<evidence type="ECO:0000256" key="3">
    <source>
        <dbReference type="SAM" id="SignalP"/>
    </source>
</evidence>
<evidence type="ECO:0000313" key="4">
    <source>
        <dbReference type="EMBL" id="CAK8985746.1"/>
    </source>
</evidence>
<comment type="caution">
    <text evidence="4">The sequence shown here is derived from an EMBL/GenBank/DDBJ whole genome shotgun (WGS) entry which is preliminary data.</text>
</comment>
<evidence type="ECO:0000256" key="1">
    <source>
        <dbReference type="SAM" id="Coils"/>
    </source>
</evidence>
<dbReference type="Proteomes" id="UP001642484">
    <property type="component" value="Unassembled WGS sequence"/>
</dbReference>
<keyword evidence="6" id="KW-1185">Reference proteome</keyword>
<feature type="chain" id="PRO_5045029061" evidence="3">
    <location>
        <begin position="20"/>
        <end position="402"/>
    </location>
</feature>
<reference evidence="4 6" key="1">
    <citation type="submission" date="2024-02" db="EMBL/GenBank/DDBJ databases">
        <authorList>
            <person name="Chen Y."/>
            <person name="Shah S."/>
            <person name="Dougan E. K."/>
            <person name="Thang M."/>
            <person name="Chan C."/>
        </authorList>
    </citation>
    <scope>NUCLEOTIDE SEQUENCE [LARGE SCALE GENOMIC DNA]</scope>
</reference>
<keyword evidence="1" id="KW-0175">Coiled coil</keyword>
<organism evidence="4 6">
    <name type="scientific">Durusdinium trenchii</name>
    <dbReference type="NCBI Taxonomy" id="1381693"/>
    <lineage>
        <taxon>Eukaryota</taxon>
        <taxon>Sar</taxon>
        <taxon>Alveolata</taxon>
        <taxon>Dinophyceae</taxon>
        <taxon>Suessiales</taxon>
        <taxon>Symbiodiniaceae</taxon>
        <taxon>Durusdinium</taxon>
    </lineage>
</organism>
<gene>
    <name evidence="4" type="ORF">CCMP2556_LOCUS248</name>
    <name evidence="5" type="ORF">CCMP2556_LOCUS55547</name>
</gene>
<feature type="compositionally biased region" description="Low complexity" evidence="2">
    <location>
        <begin position="178"/>
        <end position="221"/>
    </location>
</feature>
<dbReference type="EMBL" id="CAXAMN010029027">
    <property type="protein sequence ID" value="CAK9118469.1"/>
    <property type="molecule type" value="Genomic_DNA"/>
</dbReference>
<feature type="signal peptide" evidence="3">
    <location>
        <begin position="1"/>
        <end position="19"/>
    </location>
</feature>
<sequence>MLHTRCLIWWRSLWGFIEQLWHKHLCRECFVWWRSPWNCIKQLWCQPVRWKCPIWWKSLRGLIPWLHCKPFWWKSPIRRFKRFEPLRWTWREPVRSVWRELFQLCRPLWWVHGRIFVWRIWKLFQLYRPLWWLRWLRIGGFVREFCWQFRALWCHAKECEHGLLQPLGSSRCSRRCPDQSGTSTADTSTSQAASPQPGAAAPSKATSKAKATGAVPAAPARAMPPPALSAQEQKKAEELLKSWEGRFGDLAKTVKVAGDAALDLNEEYSSMAEKVQVLKGEHEELWRKQEAAENSMQLIYDQQELLSELLGHLEIELDLGSTAKKSRSSLRLEERARSLNMQLDELTGQARRLTELIGAQGPSDPMAHMAHLLAAHQSELDAVQERLNASEEQLKAQEASLM</sequence>
<evidence type="ECO:0000256" key="2">
    <source>
        <dbReference type="SAM" id="MobiDB-lite"/>
    </source>
</evidence>